<dbReference type="InterPro" id="IPR010699">
    <property type="entry name" value="DUF1275"/>
</dbReference>
<keyword evidence="1" id="KW-0812">Transmembrane</keyword>
<dbReference type="Pfam" id="PF06912">
    <property type="entry name" value="DUF1275"/>
    <property type="match status" value="1"/>
</dbReference>
<keyword evidence="3" id="KW-1185">Reference proteome</keyword>
<dbReference type="GeneID" id="27349580"/>
<organism evidence="2 3">
    <name type="scientific">Cladophialophora immunda</name>
    <dbReference type="NCBI Taxonomy" id="569365"/>
    <lineage>
        <taxon>Eukaryota</taxon>
        <taxon>Fungi</taxon>
        <taxon>Dikarya</taxon>
        <taxon>Ascomycota</taxon>
        <taxon>Pezizomycotina</taxon>
        <taxon>Eurotiomycetes</taxon>
        <taxon>Chaetothyriomycetidae</taxon>
        <taxon>Chaetothyriales</taxon>
        <taxon>Herpotrichiellaceae</taxon>
        <taxon>Cladophialophora</taxon>
    </lineage>
</organism>
<feature type="transmembrane region" description="Helical" evidence="1">
    <location>
        <begin position="215"/>
        <end position="235"/>
    </location>
</feature>
<dbReference type="HOGENOM" id="CLU_061825_0_0_1"/>
<accession>A0A0D2C2I0</accession>
<name>A0A0D2C2I0_9EURO</name>
<dbReference type="AlphaFoldDB" id="A0A0D2C2I0"/>
<dbReference type="EMBL" id="KN847045">
    <property type="protein sequence ID" value="KIW24684.1"/>
    <property type="molecule type" value="Genomic_DNA"/>
</dbReference>
<feature type="transmembrane region" description="Helical" evidence="1">
    <location>
        <begin position="241"/>
        <end position="258"/>
    </location>
</feature>
<proteinExistence type="predicted"/>
<dbReference type="Proteomes" id="UP000054466">
    <property type="component" value="Unassembled WGS sequence"/>
</dbReference>
<evidence type="ECO:0000256" key="1">
    <source>
        <dbReference type="SAM" id="Phobius"/>
    </source>
</evidence>
<keyword evidence="1" id="KW-0472">Membrane</keyword>
<dbReference type="PANTHER" id="PTHR37488">
    <property type="entry name" value="DUF1275 DOMAIN-CONTAINING PROTEIN"/>
    <property type="match status" value="1"/>
</dbReference>
<reference evidence="2 3" key="1">
    <citation type="submission" date="2015-01" db="EMBL/GenBank/DDBJ databases">
        <title>The Genome Sequence of Cladophialophora immunda CBS83496.</title>
        <authorList>
            <consortium name="The Broad Institute Genomics Platform"/>
            <person name="Cuomo C."/>
            <person name="de Hoog S."/>
            <person name="Gorbushina A."/>
            <person name="Stielow B."/>
            <person name="Teixiera M."/>
            <person name="Abouelleil A."/>
            <person name="Chapman S.B."/>
            <person name="Priest M."/>
            <person name="Young S.K."/>
            <person name="Wortman J."/>
            <person name="Nusbaum C."/>
            <person name="Birren B."/>
        </authorList>
    </citation>
    <scope>NUCLEOTIDE SEQUENCE [LARGE SCALE GENOMIC DNA]</scope>
    <source>
        <strain evidence="2 3">CBS 83496</strain>
    </source>
</reference>
<dbReference type="RefSeq" id="XP_016244901.1">
    <property type="nucleotide sequence ID" value="XM_016397710.1"/>
</dbReference>
<feature type="transmembrane region" description="Helical" evidence="1">
    <location>
        <begin position="151"/>
        <end position="172"/>
    </location>
</feature>
<dbReference type="EMBL" id="KN847045">
    <property type="protein sequence ID" value="KIW24685.1"/>
    <property type="molecule type" value="Genomic_DNA"/>
</dbReference>
<sequence>MAEESSMDDSLELFKRRSRMARWRQYLAEDANKEWGDLILIVACFISGLVDSAVFNVWSCFVSMQTGNTVYVGLGMSGQPLSQPYRWVKSGTAILSFCLGTFFFSRACRFFGPLRRGTLSGSCLFQALLCFISGILVVSDVVPNDAGTQLPYNYIVLLPLGLLSFQSAGQIVMSRMLLYNELPTVVLTSTYCDLMFDPTLFTAPITQNPKRNRRFVSAVALLLGAGLGGVLTEGGDISNPLWIAGGTKVVMSVVWLFWRAEGAIRLE</sequence>
<evidence type="ECO:0000313" key="2">
    <source>
        <dbReference type="EMBL" id="KIW24685.1"/>
    </source>
</evidence>
<dbReference type="PANTHER" id="PTHR37488:SF7">
    <property type="entry name" value="DUF1275 DOMAIN PROTEIN"/>
    <property type="match status" value="1"/>
</dbReference>
<dbReference type="VEuPathDB" id="FungiDB:PV07_10386"/>
<keyword evidence="1" id="KW-1133">Transmembrane helix</keyword>
<feature type="transmembrane region" description="Helical" evidence="1">
    <location>
        <begin position="117"/>
        <end position="139"/>
    </location>
</feature>
<gene>
    <name evidence="2" type="ORF">PV07_10386</name>
</gene>
<evidence type="ECO:0000313" key="3">
    <source>
        <dbReference type="Proteomes" id="UP000054466"/>
    </source>
</evidence>
<dbReference type="STRING" id="569365.A0A0D2C2I0"/>
<protein>
    <recommendedName>
        <fullName evidence="4">DUF1275 domain protein</fullName>
    </recommendedName>
</protein>
<feature type="transmembrane region" description="Helical" evidence="1">
    <location>
        <begin position="38"/>
        <end position="64"/>
    </location>
</feature>
<evidence type="ECO:0008006" key="4">
    <source>
        <dbReference type="Google" id="ProtNLM"/>
    </source>
</evidence>
<dbReference type="OrthoDB" id="5288586at2759"/>
<dbReference type="RefSeq" id="XP_016244900.1">
    <property type="nucleotide sequence ID" value="XM_016397709.1"/>
</dbReference>